<dbReference type="OrthoDB" id="271711at2"/>
<gene>
    <name evidence="2" type="ORF">B7P33_17290</name>
</gene>
<accession>A0A2A4G4W5</accession>
<feature type="region of interest" description="Disordered" evidence="1">
    <location>
        <begin position="648"/>
        <end position="669"/>
    </location>
</feature>
<dbReference type="Pfam" id="PF24389">
    <property type="entry name" value="ORC-CDC6-like"/>
    <property type="match status" value="1"/>
</dbReference>
<reference evidence="2 3" key="1">
    <citation type="submission" date="2017-04" db="EMBL/GenBank/DDBJ databases">
        <title>A new member of the family Flavobacteriaceae isolated from ascidians.</title>
        <authorList>
            <person name="Chen L."/>
        </authorList>
    </citation>
    <scope>NUCLEOTIDE SEQUENCE [LARGE SCALE GENOMIC DNA]</scope>
    <source>
        <strain evidence="2 3">HQA918</strain>
    </source>
</reference>
<dbReference type="AlphaFoldDB" id="A0A2A4G4W5"/>
<feature type="compositionally biased region" description="Low complexity" evidence="1">
    <location>
        <begin position="653"/>
        <end position="663"/>
    </location>
</feature>
<proteinExistence type="predicted"/>
<evidence type="ECO:0000313" key="3">
    <source>
        <dbReference type="Proteomes" id="UP000219559"/>
    </source>
</evidence>
<evidence type="ECO:0000313" key="2">
    <source>
        <dbReference type="EMBL" id="PCE63028.1"/>
    </source>
</evidence>
<dbReference type="EMBL" id="NBWU01000007">
    <property type="protein sequence ID" value="PCE63028.1"/>
    <property type="molecule type" value="Genomic_DNA"/>
</dbReference>
<comment type="caution">
    <text evidence="2">The sequence shown here is derived from an EMBL/GenBank/DDBJ whole genome shotgun (WGS) entry which is preliminary data.</text>
</comment>
<dbReference type="Proteomes" id="UP000219559">
    <property type="component" value="Unassembled WGS sequence"/>
</dbReference>
<name>A0A2A4G4W5_9FLAO</name>
<keyword evidence="3" id="KW-1185">Reference proteome</keyword>
<sequence>MENRRNPFHEIYLTESIGSENFVQLFSPYLVDNALALFEPGHVILKGLPGTGKSMLLSLLKPTIRKAYYINNKEFPVPSNLNKFIGAGINLRRSGVSDFGQRPINVQKGFEESPYYFADYLNYWIVLDIIDSIELLGDKNYELGKEIGIDLNESKLEVFTKELCLDPCWNGFLDDVSTFLGLKQKLDSRIRTYRNFLNYNIDALPVEIQSTKTVIGYPMTVVSKLLRFCKIISETTEVFVRIDQYEELAWLEGMSEKTYKLYQQMIHKLLAMRDTSVSYRLGTRHFAWNENGLIFGTSARLEKGRNYIDISIDALLKRKENRRTWIFPDFAEDILTRRIKLSGIDLPRNKKLLLEIFGRSGKPEDVAKLYLKTNRYKALKLNSEWPSQWNSFLKKLASENPLGARLGEAWVRQRGKHKKEVMYNIPVELPYPWEKKWWKKERLSQALIQIASRNNQQLIWYGREDILSLSGSNILAFLQICRSIWDVWIRDTQNDKDFTDLVSFDREIQTIGIIEASNAWHENISMEKGGKQRKLFISFLGSFFHKTLVEDLAMSNPGHYGFSLDVEELEKETELKKFLNEATDYGDLYDAPHTSKLKDKRERIKWYLNPILSPKFRLPSGHTKEPIYTTTNIVNNWLTSCKNGKFNKKNLSNKKNGNNNSSGQISLNL</sequence>
<protein>
    <submittedName>
        <fullName evidence="2">Uncharacterized protein</fullName>
    </submittedName>
</protein>
<dbReference type="InterPro" id="IPR056955">
    <property type="entry name" value="ORC-CDC6-like"/>
</dbReference>
<evidence type="ECO:0000256" key="1">
    <source>
        <dbReference type="SAM" id="MobiDB-lite"/>
    </source>
</evidence>
<organism evidence="2 3">
    <name type="scientific">Sediminicola luteus</name>
    <dbReference type="NCBI Taxonomy" id="319238"/>
    <lineage>
        <taxon>Bacteria</taxon>
        <taxon>Pseudomonadati</taxon>
        <taxon>Bacteroidota</taxon>
        <taxon>Flavobacteriia</taxon>
        <taxon>Flavobacteriales</taxon>
        <taxon>Flavobacteriaceae</taxon>
        <taxon>Sediminicola</taxon>
    </lineage>
</organism>
<dbReference type="RefSeq" id="WP_097441137.1">
    <property type="nucleotide sequence ID" value="NZ_KZ300477.1"/>
</dbReference>